<reference evidence="2 3" key="1">
    <citation type="submission" date="2020-10" db="EMBL/GenBank/DDBJ databases">
        <title>Phylogeny of dyella-like bacteria.</title>
        <authorList>
            <person name="Fu J."/>
        </authorList>
    </citation>
    <scope>NUCLEOTIDE SEQUENCE [LARGE SCALE GENOMIC DNA]</scope>
    <source>
        <strain evidence="2 3">DHG40</strain>
    </source>
</reference>
<comment type="caution">
    <text evidence="2">The sequence shown here is derived from an EMBL/GenBank/DDBJ whole genome shotgun (WGS) entry which is preliminary data.</text>
</comment>
<name>A0ABW8INC6_9GAMM</name>
<dbReference type="RefSeq" id="WP_380015733.1">
    <property type="nucleotide sequence ID" value="NZ_JADIKI010000023.1"/>
</dbReference>
<accession>A0ABW8INC6</accession>
<sequence>MSNTEPQEGVKPQLPRRAMRRKTQLALTVAAKAAQMPQDAGQANGFFFFNYLSD</sequence>
<dbReference type="Proteomes" id="UP001620409">
    <property type="component" value="Unassembled WGS sequence"/>
</dbReference>
<organism evidence="2 3">
    <name type="scientific">Dyella humi</name>
    <dbReference type="NCBI Taxonomy" id="1770547"/>
    <lineage>
        <taxon>Bacteria</taxon>
        <taxon>Pseudomonadati</taxon>
        <taxon>Pseudomonadota</taxon>
        <taxon>Gammaproteobacteria</taxon>
        <taxon>Lysobacterales</taxon>
        <taxon>Rhodanobacteraceae</taxon>
        <taxon>Dyella</taxon>
    </lineage>
</organism>
<dbReference type="EMBL" id="JADIKI010000023">
    <property type="protein sequence ID" value="MFK2856638.1"/>
    <property type="molecule type" value="Genomic_DNA"/>
</dbReference>
<evidence type="ECO:0000256" key="1">
    <source>
        <dbReference type="SAM" id="MobiDB-lite"/>
    </source>
</evidence>
<evidence type="ECO:0000313" key="2">
    <source>
        <dbReference type="EMBL" id="MFK2856638.1"/>
    </source>
</evidence>
<gene>
    <name evidence="2" type="ORF">ISP18_18665</name>
</gene>
<proteinExistence type="predicted"/>
<keyword evidence="3" id="KW-1185">Reference proteome</keyword>
<protein>
    <submittedName>
        <fullName evidence="2">Uncharacterized protein</fullName>
    </submittedName>
</protein>
<evidence type="ECO:0000313" key="3">
    <source>
        <dbReference type="Proteomes" id="UP001620409"/>
    </source>
</evidence>
<feature type="region of interest" description="Disordered" evidence="1">
    <location>
        <begin position="1"/>
        <end position="22"/>
    </location>
</feature>